<proteinExistence type="predicted"/>
<evidence type="ECO:0000313" key="1">
    <source>
        <dbReference type="EMBL" id="BCU06414.1"/>
    </source>
</evidence>
<accession>A0ABM7QKY6</accession>
<evidence type="ECO:0000313" key="2">
    <source>
        <dbReference type="Proteomes" id="UP000680679"/>
    </source>
</evidence>
<dbReference type="RefSeq" id="WP_213380643.1">
    <property type="nucleotide sequence ID" value="NZ_AP024563.1"/>
</dbReference>
<dbReference type="Proteomes" id="UP000680679">
    <property type="component" value="Chromosome"/>
</dbReference>
<dbReference type="EMBL" id="AP024563">
    <property type="protein sequence ID" value="BCU06414.1"/>
    <property type="molecule type" value="Genomic_DNA"/>
</dbReference>
<gene>
    <name evidence="1" type="ORF">Atep_10910</name>
</gene>
<keyword evidence="2" id="KW-1185">Reference proteome</keyword>
<name>A0ABM7QKY6_9GAMM</name>
<sequence>MATNFRDALEALVNERIAAGEDPADLFDELHREANQVFGHYNLEYELGMMLREEKQG</sequence>
<organism evidence="1 2">
    <name type="scientific">Allochromatium tepidum</name>
    <dbReference type="NCBI Taxonomy" id="553982"/>
    <lineage>
        <taxon>Bacteria</taxon>
        <taxon>Pseudomonadati</taxon>
        <taxon>Pseudomonadota</taxon>
        <taxon>Gammaproteobacteria</taxon>
        <taxon>Chromatiales</taxon>
        <taxon>Chromatiaceae</taxon>
        <taxon>Allochromatium</taxon>
    </lineage>
</organism>
<reference evidence="1 2" key="1">
    <citation type="submission" date="2021-04" db="EMBL/GenBank/DDBJ databases">
        <title>Complete genome sequencing of Allochromatium tepidum strain NZ.</title>
        <authorList>
            <person name="Tsukatani Y."/>
            <person name="Mori H."/>
        </authorList>
    </citation>
    <scope>NUCLEOTIDE SEQUENCE [LARGE SCALE GENOMIC DNA]</scope>
    <source>
        <strain evidence="1 2">NZ</strain>
    </source>
</reference>
<protein>
    <submittedName>
        <fullName evidence="1">Uncharacterized protein</fullName>
    </submittedName>
</protein>